<evidence type="ECO:0000259" key="2">
    <source>
        <dbReference type="Pfam" id="PF18029"/>
    </source>
</evidence>
<evidence type="ECO:0000313" key="4">
    <source>
        <dbReference type="Proteomes" id="UP000650628"/>
    </source>
</evidence>
<dbReference type="PANTHER" id="PTHR35908:SF1">
    <property type="entry name" value="CONSERVED PROTEIN"/>
    <property type="match status" value="1"/>
</dbReference>
<evidence type="ECO:0000256" key="1">
    <source>
        <dbReference type="SAM" id="MobiDB-lite"/>
    </source>
</evidence>
<dbReference type="Pfam" id="PF18029">
    <property type="entry name" value="Glyoxalase_6"/>
    <property type="match status" value="1"/>
</dbReference>
<feature type="region of interest" description="Disordered" evidence="1">
    <location>
        <begin position="88"/>
        <end position="111"/>
    </location>
</feature>
<protein>
    <submittedName>
        <fullName evidence="3">Glyoxalase</fullName>
    </submittedName>
</protein>
<dbReference type="InterPro" id="IPR041581">
    <property type="entry name" value="Glyoxalase_6"/>
</dbReference>
<dbReference type="EMBL" id="BOOO01000044">
    <property type="protein sequence ID" value="GII33968.1"/>
    <property type="molecule type" value="Genomic_DNA"/>
</dbReference>
<organism evidence="3 4">
    <name type="scientific">Planotetraspora mira</name>
    <dbReference type="NCBI Taxonomy" id="58121"/>
    <lineage>
        <taxon>Bacteria</taxon>
        <taxon>Bacillati</taxon>
        <taxon>Actinomycetota</taxon>
        <taxon>Actinomycetes</taxon>
        <taxon>Streptosporangiales</taxon>
        <taxon>Streptosporangiaceae</taxon>
        <taxon>Planotetraspora</taxon>
    </lineage>
</organism>
<proteinExistence type="predicted"/>
<feature type="domain" description="Glyoxalase-like" evidence="2">
    <location>
        <begin position="8"/>
        <end position="119"/>
    </location>
</feature>
<gene>
    <name evidence="3" type="ORF">Pmi06nite_74100</name>
</gene>
<accession>A0A8J3TVL4</accession>
<sequence length="122" mass="13292">MNINLSAVIIDAAELEPESAFWHRLLGGSITKTATHHFLRIDGFPTFVIQLAPGHVPPKWPEGDSQQMHVDLTTDALADADRLALEAGARRLRPTDDVDPESQKGGRVYATPAGHPFCLRSA</sequence>
<evidence type="ECO:0000313" key="3">
    <source>
        <dbReference type="EMBL" id="GII33968.1"/>
    </source>
</evidence>
<dbReference type="SUPFAM" id="SSF54593">
    <property type="entry name" value="Glyoxalase/Bleomycin resistance protein/Dihydroxybiphenyl dioxygenase"/>
    <property type="match status" value="1"/>
</dbReference>
<dbReference type="InterPro" id="IPR029068">
    <property type="entry name" value="Glyas_Bleomycin-R_OHBP_Dase"/>
</dbReference>
<dbReference type="Gene3D" id="3.10.180.10">
    <property type="entry name" value="2,3-Dihydroxybiphenyl 1,2-Dioxygenase, domain 1"/>
    <property type="match status" value="1"/>
</dbReference>
<dbReference type="AlphaFoldDB" id="A0A8J3TVL4"/>
<comment type="caution">
    <text evidence="3">The sequence shown here is derived from an EMBL/GenBank/DDBJ whole genome shotgun (WGS) entry which is preliminary data.</text>
</comment>
<keyword evidence="4" id="KW-1185">Reference proteome</keyword>
<dbReference type="CDD" id="cd06587">
    <property type="entry name" value="VOC"/>
    <property type="match status" value="1"/>
</dbReference>
<dbReference type="RefSeq" id="WP_203957785.1">
    <property type="nucleotide sequence ID" value="NZ_BOOO01000044.1"/>
</dbReference>
<reference evidence="3 4" key="1">
    <citation type="submission" date="2021-01" db="EMBL/GenBank/DDBJ databases">
        <title>Whole genome shotgun sequence of Planotetraspora mira NBRC 15435.</title>
        <authorList>
            <person name="Komaki H."/>
            <person name="Tamura T."/>
        </authorList>
    </citation>
    <scope>NUCLEOTIDE SEQUENCE [LARGE SCALE GENOMIC DNA]</scope>
    <source>
        <strain evidence="3 4">NBRC 15435</strain>
    </source>
</reference>
<name>A0A8J3TVL4_9ACTN</name>
<dbReference type="PANTHER" id="PTHR35908">
    <property type="entry name" value="HYPOTHETICAL FUSION PROTEIN"/>
    <property type="match status" value="1"/>
</dbReference>
<feature type="compositionally biased region" description="Basic and acidic residues" evidence="1">
    <location>
        <begin position="93"/>
        <end position="104"/>
    </location>
</feature>
<dbReference type="Proteomes" id="UP000650628">
    <property type="component" value="Unassembled WGS sequence"/>
</dbReference>